<dbReference type="Proteomes" id="UP000319298">
    <property type="component" value="Chromosome"/>
</dbReference>
<reference evidence="3 4" key="2">
    <citation type="journal article" date="2020" name="Int. J. Syst. Evol. Microbiol.">
        <title>Description and complete genome sequences of Bradyrhizobium symbiodeficiens sp. nov., a non-symbiotic bacterium associated with legumes native to Canada.</title>
        <authorList>
            <person name="Bromfield E.S.P."/>
            <person name="Cloutier S."/>
            <person name="Nguyen H.D.T."/>
        </authorList>
    </citation>
    <scope>NUCLEOTIDE SEQUENCE [LARGE SCALE GENOMIC DNA]</scope>
    <source>
        <strain evidence="3 4">65S1MB</strain>
    </source>
</reference>
<dbReference type="RefSeq" id="WP_162406267.1">
    <property type="nucleotide sequence ID" value="NZ_CP041090.2"/>
</dbReference>
<keyword evidence="1" id="KW-0472">Membrane</keyword>
<dbReference type="InterPro" id="IPR050879">
    <property type="entry name" value="Acyltransferase_3"/>
</dbReference>
<proteinExistence type="predicted"/>
<evidence type="ECO:0000313" key="3">
    <source>
        <dbReference type="EMBL" id="QDF36230.2"/>
    </source>
</evidence>
<name>A0ABX5W1Y0_9BRAD</name>
<dbReference type="GO" id="GO:0016746">
    <property type="term" value="F:acyltransferase activity"/>
    <property type="evidence" value="ECO:0007669"/>
    <property type="project" value="UniProtKB-KW"/>
</dbReference>
<dbReference type="EMBL" id="CP041090">
    <property type="protein sequence ID" value="QDF36230.2"/>
    <property type="molecule type" value="Genomic_DNA"/>
</dbReference>
<feature type="transmembrane region" description="Helical" evidence="1">
    <location>
        <begin position="243"/>
        <end position="271"/>
    </location>
</feature>
<feature type="transmembrane region" description="Helical" evidence="1">
    <location>
        <begin position="20"/>
        <end position="42"/>
    </location>
</feature>
<feature type="transmembrane region" description="Helical" evidence="1">
    <location>
        <begin position="315"/>
        <end position="337"/>
    </location>
</feature>
<accession>A0ABX5W1Y0</accession>
<gene>
    <name evidence="3" type="ORF">FJN17_00880</name>
</gene>
<feature type="transmembrane region" description="Helical" evidence="1">
    <location>
        <begin position="186"/>
        <end position="202"/>
    </location>
</feature>
<feature type="transmembrane region" description="Helical" evidence="1">
    <location>
        <begin position="92"/>
        <end position="111"/>
    </location>
</feature>
<dbReference type="Pfam" id="PF01757">
    <property type="entry name" value="Acyl_transf_3"/>
    <property type="match status" value="1"/>
</dbReference>
<keyword evidence="4" id="KW-1185">Reference proteome</keyword>
<keyword evidence="1" id="KW-1133">Transmembrane helix</keyword>
<evidence type="ECO:0000256" key="1">
    <source>
        <dbReference type="SAM" id="Phobius"/>
    </source>
</evidence>
<feature type="domain" description="Acyltransferase 3" evidence="2">
    <location>
        <begin position="16"/>
        <end position="333"/>
    </location>
</feature>
<keyword evidence="3" id="KW-0012">Acyltransferase</keyword>
<evidence type="ECO:0000313" key="4">
    <source>
        <dbReference type="Proteomes" id="UP000319298"/>
    </source>
</evidence>
<keyword evidence="3" id="KW-0808">Transferase</keyword>
<feature type="transmembrane region" description="Helical" evidence="1">
    <location>
        <begin position="54"/>
        <end position="72"/>
    </location>
</feature>
<dbReference type="InterPro" id="IPR002656">
    <property type="entry name" value="Acyl_transf_3_dom"/>
</dbReference>
<keyword evidence="1" id="KW-0812">Transmembrane</keyword>
<feature type="transmembrane region" description="Helical" evidence="1">
    <location>
        <begin position="209"/>
        <end position="231"/>
    </location>
</feature>
<dbReference type="EC" id="2.3.-.-" evidence="3"/>
<evidence type="ECO:0000259" key="2">
    <source>
        <dbReference type="Pfam" id="PF01757"/>
    </source>
</evidence>
<dbReference type="PANTHER" id="PTHR23028">
    <property type="entry name" value="ACETYLTRANSFERASE"/>
    <property type="match status" value="1"/>
</dbReference>
<reference evidence="4" key="1">
    <citation type="submission" date="2019-06" db="EMBL/GenBank/DDBJ databases">
        <title>Whole-Genome Sequence of Bradyrhizobium sp. 3 Strain 65S1MB.</title>
        <authorList>
            <person name="Bromfield E.S.P."/>
            <person name="Cloutier S."/>
            <person name="Nguyen H.D.T."/>
        </authorList>
    </citation>
    <scope>NUCLEOTIDE SEQUENCE [LARGE SCALE GENOMIC DNA]</scope>
    <source>
        <strain evidence="4">65S1MB</strain>
    </source>
</reference>
<protein>
    <submittedName>
        <fullName evidence="3">Acyltransferase</fullName>
        <ecNumber evidence="3">2.3.-.-</ecNumber>
    </submittedName>
</protein>
<sequence>MTAADILRVHNGNGPGFDALRLLLAVWVFTLHAMFICDGAEAAEAFAADPIHKLLVKPVLPIFFIVSGYLVAGSAIRTRAVSTFLLFRILRIAPALIVEVMLCALVLGPWLSEKGLSEYFSDPLFFRYFQNILGNAQFSLPGLFLHNPVPDAVNLNLWTLKPEFFCYLFMALMMASTAAFSRKYCTLIALLSLGLTGIYVLRGGQLYNFLAVADWKILIVSFVVGCCAFHWNDSLVMSPGNAVAAFAVAIGALSYEPLVIFSLLALTYLVIYLGTRKIYLPRILQSGDYSYGVYLFGFPIQQTLVYFLPAEYQHGWVILLFGLPLTVVFAMLSWKLVEKPALRLKNLIRRDAASVPPLRKILKLE</sequence>
<organism evidence="3 4">
    <name type="scientific">Bradyrhizobium symbiodeficiens</name>
    <dbReference type="NCBI Taxonomy" id="1404367"/>
    <lineage>
        <taxon>Bacteria</taxon>
        <taxon>Pseudomonadati</taxon>
        <taxon>Pseudomonadota</taxon>
        <taxon>Alphaproteobacteria</taxon>
        <taxon>Hyphomicrobiales</taxon>
        <taxon>Nitrobacteraceae</taxon>
        <taxon>Bradyrhizobium</taxon>
    </lineage>
</organism>